<proteinExistence type="predicted"/>
<reference evidence="2" key="1">
    <citation type="submission" date="2022-01" db="EMBL/GenBank/DDBJ databases">
        <authorList>
            <person name="Braso-Vives M."/>
        </authorList>
    </citation>
    <scope>NUCLEOTIDE SEQUENCE</scope>
</reference>
<sequence>MEAYRYFEPFVQLGKPVAVHHNSKYGGHNDVTACVIETSLTWCDGIGFGALVLQTIDDITTCIRDGPFDQEEYEKARKSLVEEKACGEDGIPPEVLKRCKGLDTIILDFCNRALIEGEKPEQWSLLNIIPIPKSGDLRLGSNYRGISLSSLVPKTFNRMLLNRIRPAVDEHLRYNQHGFREGRSTVGHILALRRLIEGVKSHSLPAIITFIDFKKAFDTIHQGKMLKILQAYVIPERIVSAIGRLYENTRAKVTTPDGDTKPFKI</sequence>
<evidence type="ECO:0000313" key="2">
    <source>
        <dbReference type="EMBL" id="CAH1266614.1"/>
    </source>
</evidence>
<dbReference type="InterPro" id="IPR043502">
    <property type="entry name" value="DNA/RNA_pol_sf"/>
</dbReference>
<dbReference type="SUPFAM" id="SSF56672">
    <property type="entry name" value="DNA/RNA polymerases"/>
    <property type="match status" value="1"/>
</dbReference>
<dbReference type="CDD" id="cd01650">
    <property type="entry name" value="RT_nLTR_like"/>
    <property type="match status" value="1"/>
</dbReference>
<keyword evidence="3" id="KW-1185">Reference proteome</keyword>
<gene>
    <name evidence="2" type="primary">Hypp3435</name>
    <name evidence="2" type="ORF">BLAG_LOCUS20165</name>
</gene>
<dbReference type="InterPro" id="IPR000477">
    <property type="entry name" value="RT_dom"/>
</dbReference>
<feature type="domain" description="Reverse transcriptase" evidence="1">
    <location>
        <begin position="131"/>
        <end position="242"/>
    </location>
</feature>
<dbReference type="AlphaFoldDB" id="A0A8K0A211"/>
<dbReference type="PANTHER" id="PTHR19446">
    <property type="entry name" value="REVERSE TRANSCRIPTASES"/>
    <property type="match status" value="1"/>
</dbReference>
<accession>A0A8K0A211</accession>
<evidence type="ECO:0000313" key="3">
    <source>
        <dbReference type="Proteomes" id="UP000838412"/>
    </source>
</evidence>
<name>A0A8K0A211_BRALA</name>
<dbReference type="Proteomes" id="UP000838412">
    <property type="component" value="Chromosome 5"/>
</dbReference>
<protein>
    <submittedName>
        <fullName evidence="2">Hypp3435 protein</fullName>
    </submittedName>
</protein>
<evidence type="ECO:0000259" key="1">
    <source>
        <dbReference type="Pfam" id="PF00078"/>
    </source>
</evidence>
<dbReference type="EMBL" id="OV696690">
    <property type="protein sequence ID" value="CAH1266614.1"/>
    <property type="molecule type" value="Genomic_DNA"/>
</dbReference>
<dbReference type="OrthoDB" id="410104at2759"/>
<organism evidence="2 3">
    <name type="scientific">Branchiostoma lanceolatum</name>
    <name type="common">Common lancelet</name>
    <name type="synonym">Amphioxus lanceolatum</name>
    <dbReference type="NCBI Taxonomy" id="7740"/>
    <lineage>
        <taxon>Eukaryota</taxon>
        <taxon>Metazoa</taxon>
        <taxon>Chordata</taxon>
        <taxon>Cephalochordata</taxon>
        <taxon>Leptocardii</taxon>
        <taxon>Amphioxiformes</taxon>
        <taxon>Branchiostomatidae</taxon>
        <taxon>Branchiostoma</taxon>
    </lineage>
</organism>
<dbReference type="Pfam" id="PF00078">
    <property type="entry name" value="RVT_1"/>
    <property type="match status" value="1"/>
</dbReference>